<accession>A0A060LPE9</accession>
<dbReference type="EMBL" id="CP003923">
    <property type="protein sequence ID" value="AIC93196.1"/>
    <property type="molecule type" value="Genomic_DNA"/>
</dbReference>
<dbReference type="InterPro" id="IPR007737">
    <property type="entry name" value="Mga_HTH"/>
</dbReference>
<dbReference type="InterPro" id="IPR036095">
    <property type="entry name" value="PTS_EIIB-like_sf"/>
</dbReference>
<dbReference type="GO" id="GO:0006355">
    <property type="term" value="P:regulation of DNA-templated transcription"/>
    <property type="evidence" value="ECO:0007669"/>
    <property type="project" value="InterPro"/>
</dbReference>
<dbReference type="Gene3D" id="3.40.50.2300">
    <property type="match status" value="1"/>
</dbReference>
<keyword evidence="1 9" id="KW-0808">Transferase</keyword>
<dbReference type="PROSITE" id="PS51094">
    <property type="entry name" value="PTS_EIIA_TYPE_2"/>
    <property type="match status" value="1"/>
</dbReference>
<dbReference type="AlphaFoldDB" id="A0A060LPE9"/>
<dbReference type="InterPro" id="IPR036388">
    <property type="entry name" value="WH-like_DNA-bd_sf"/>
</dbReference>
<dbReference type="PROSITE" id="PS51372">
    <property type="entry name" value="PRD_2"/>
    <property type="match status" value="1"/>
</dbReference>
<dbReference type="OrthoDB" id="369398at2"/>
<protein>
    <submittedName>
        <fullName evidence="9">Phosphotransferase system protein</fullName>
    </submittedName>
</protein>
<evidence type="ECO:0000256" key="4">
    <source>
        <dbReference type="ARBA" id="ARBA00023159"/>
    </source>
</evidence>
<evidence type="ECO:0000259" key="7">
    <source>
        <dbReference type="PROSITE" id="PS51099"/>
    </source>
</evidence>
<dbReference type="Pfam" id="PF08279">
    <property type="entry name" value="HTH_11"/>
    <property type="match status" value="1"/>
</dbReference>
<dbReference type="Gene3D" id="1.10.1790.10">
    <property type="entry name" value="PRD domain"/>
    <property type="match status" value="1"/>
</dbReference>
<feature type="domain" description="PRD" evidence="8">
    <location>
        <begin position="285"/>
        <end position="388"/>
    </location>
</feature>
<dbReference type="PATRIC" id="fig|1246626.3.peg.582"/>
<organism evidence="9 10">
    <name type="scientific">Shouchella lehensis G1</name>
    <dbReference type="NCBI Taxonomy" id="1246626"/>
    <lineage>
        <taxon>Bacteria</taxon>
        <taxon>Bacillati</taxon>
        <taxon>Bacillota</taxon>
        <taxon>Bacilli</taxon>
        <taxon>Bacillales</taxon>
        <taxon>Bacillaceae</taxon>
        <taxon>Shouchella</taxon>
    </lineage>
</organism>
<dbReference type="CDD" id="cd05568">
    <property type="entry name" value="PTS_IIB_bgl_like"/>
    <property type="match status" value="1"/>
</dbReference>
<dbReference type="eggNOG" id="COG3711">
    <property type="taxonomic scope" value="Bacteria"/>
</dbReference>
<evidence type="ECO:0000256" key="2">
    <source>
        <dbReference type="ARBA" id="ARBA00022737"/>
    </source>
</evidence>
<keyword evidence="10" id="KW-1185">Reference proteome</keyword>
<evidence type="ECO:0000256" key="1">
    <source>
        <dbReference type="ARBA" id="ARBA00022679"/>
    </source>
</evidence>
<keyword evidence="2" id="KW-0677">Repeat</keyword>
<proteinExistence type="predicted"/>
<dbReference type="Pfam" id="PF05043">
    <property type="entry name" value="Mga"/>
    <property type="match status" value="1"/>
</dbReference>
<dbReference type="InterPro" id="IPR011608">
    <property type="entry name" value="PRD"/>
</dbReference>
<dbReference type="InterPro" id="IPR013196">
    <property type="entry name" value="HTH_11"/>
</dbReference>
<dbReference type="Gene3D" id="1.10.10.10">
    <property type="entry name" value="Winged helix-like DNA-binding domain superfamily/Winged helix DNA-binding domain"/>
    <property type="match status" value="1"/>
</dbReference>
<dbReference type="InterPro" id="IPR036390">
    <property type="entry name" value="WH_DNA-bd_sf"/>
</dbReference>
<name>A0A060LPE9_9BACI</name>
<dbReference type="SUPFAM" id="SSF52794">
    <property type="entry name" value="PTS system IIB component-like"/>
    <property type="match status" value="1"/>
</dbReference>
<keyword evidence="3" id="KW-0805">Transcription regulation</keyword>
<evidence type="ECO:0000256" key="3">
    <source>
        <dbReference type="ARBA" id="ARBA00023015"/>
    </source>
</evidence>
<evidence type="ECO:0000313" key="9">
    <source>
        <dbReference type="EMBL" id="AIC93196.1"/>
    </source>
</evidence>
<gene>
    <name evidence="9" type="ORF">BleG1_0588</name>
</gene>
<dbReference type="HOGENOM" id="CLU_013442_1_0_9"/>
<dbReference type="PROSITE" id="PS51099">
    <property type="entry name" value="PTS_EIIB_TYPE_2"/>
    <property type="match status" value="1"/>
</dbReference>
<reference evidence="9 10" key="1">
    <citation type="journal article" date="2014" name="Gene">
        <title>A comparative genomic analysis of the alkalitolerant soil bacterium Bacillus lehensis G1.</title>
        <authorList>
            <person name="Noor Y.M."/>
            <person name="Samsulrizal N.H."/>
            <person name="Jema'on N.A."/>
            <person name="Low K.O."/>
            <person name="Ramli A.N."/>
            <person name="Alias N.I."/>
            <person name="Damis S.I."/>
            <person name="Fuzi S.F."/>
            <person name="Isa M.N."/>
            <person name="Murad A.M."/>
            <person name="Raih M.F."/>
            <person name="Bakar F.D."/>
            <person name="Najimudin N."/>
            <person name="Mahadi N.M."/>
            <person name="Illias R.M."/>
        </authorList>
    </citation>
    <scope>NUCLEOTIDE SEQUENCE [LARGE SCALE GENOMIC DNA]</scope>
    <source>
        <strain evidence="9 10">G1</strain>
    </source>
</reference>
<feature type="domain" description="PTS EIIA type-2" evidence="6">
    <location>
        <begin position="497"/>
        <end position="635"/>
    </location>
</feature>
<dbReference type="SUPFAM" id="SSF63520">
    <property type="entry name" value="PTS-regulatory domain, PRD"/>
    <property type="match status" value="1"/>
</dbReference>
<dbReference type="SUPFAM" id="SSF46785">
    <property type="entry name" value="Winged helix' DNA-binding domain"/>
    <property type="match status" value="1"/>
</dbReference>
<feature type="domain" description="PTS EIIB type-2" evidence="7">
    <location>
        <begin position="392"/>
        <end position="485"/>
    </location>
</feature>
<dbReference type="PANTHER" id="PTHR30185">
    <property type="entry name" value="CRYPTIC BETA-GLUCOSIDE BGL OPERON ANTITERMINATOR"/>
    <property type="match status" value="1"/>
</dbReference>
<dbReference type="InterPro" id="IPR002178">
    <property type="entry name" value="PTS_EIIA_type-2_dom"/>
</dbReference>
<keyword evidence="4" id="KW-0010">Activator</keyword>
<dbReference type="GO" id="GO:0009401">
    <property type="term" value="P:phosphoenolpyruvate-dependent sugar phosphotransferase system"/>
    <property type="evidence" value="ECO:0007669"/>
    <property type="project" value="InterPro"/>
</dbReference>
<dbReference type="InterPro" id="IPR013011">
    <property type="entry name" value="PTS_EIIB_2"/>
</dbReference>
<dbReference type="Pfam" id="PF00874">
    <property type="entry name" value="PRD"/>
    <property type="match status" value="1"/>
</dbReference>
<dbReference type="PANTHER" id="PTHR30185:SF18">
    <property type="entry name" value="TRANSCRIPTIONAL REGULATOR MTLR"/>
    <property type="match status" value="1"/>
</dbReference>
<evidence type="ECO:0000259" key="6">
    <source>
        <dbReference type="PROSITE" id="PS51094"/>
    </source>
</evidence>
<evidence type="ECO:0000259" key="8">
    <source>
        <dbReference type="PROSITE" id="PS51372"/>
    </source>
</evidence>
<keyword evidence="5" id="KW-0804">Transcription</keyword>
<sequence>MLTSRQKSILLTLLESDHFVTIEFLAKWLNISSRTIRYDLDAIDSSLESIQVTTTRMPGKGVRLRVGDDKRPYLFELIEGKQESTDKHTQRLMMSLFVTINGTFTIQELADQFFLSRSSVHKYLVDVEEWLDHFDLQLVKQAWKGFQVIGTERSLRLAFYQMLGDKRADLDRIEDWLNVNEREMELMKTWLSLVQTERGVHYSESSIDVFTLFLCWWKKQITAKSYVFVPKEHRHKRHFHLGVIGTFIKDHVEDERSVLHESAFLDDLFDQAKVVSYQKGTSHFKKNSRESQFCEHLLSQLSTVLHTNFLADEKLTNDLTHHIKAAFMRMSQGVEIENPYTEEIKVRYRAIYEMVFQLTYNMGIHLLASEVAYITMHISAAYERSRSRDFLPTVMVVCSSGLAASSILTTKLEQIEPGFHIIHVVRTQDLEQVLQETSADFILTTQEISIPHWHQTKRFRVSPLLSDQDKRLIQHEAHKIVNRKQLASFNEVYGNASLVEPSLFDEKIHTIKTNDWRDAITLASEPLLAAGYIEQSYIQEMIMSVERNGTYMVFLPKVAFVHASPEHVKKEGISLTILEHEIEFGDLNPEQVTMIIVLAMKEAHNQDFIQLFHYLENEISRTQLLQKWIGRKDAT</sequence>
<dbReference type="eggNOG" id="COG1762">
    <property type="taxonomic scope" value="Bacteria"/>
</dbReference>
<dbReference type="KEGG" id="ble:BleG1_0588"/>
<dbReference type="GO" id="GO:0008982">
    <property type="term" value="F:protein-N(PI)-phosphohistidine-sugar phosphotransferase activity"/>
    <property type="evidence" value="ECO:0007669"/>
    <property type="project" value="InterPro"/>
</dbReference>
<dbReference type="STRING" id="1246626.BleG1_0588"/>
<dbReference type="InterPro" id="IPR050661">
    <property type="entry name" value="BglG_antiterminators"/>
</dbReference>
<dbReference type="InterPro" id="IPR036634">
    <property type="entry name" value="PRD_sf"/>
</dbReference>
<dbReference type="Gene3D" id="3.40.930.10">
    <property type="entry name" value="Mannitol-specific EII, Chain A"/>
    <property type="match status" value="1"/>
</dbReference>
<dbReference type="InterPro" id="IPR016152">
    <property type="entry name" value="PTrfase/Anion_transptr"/>
</dbReference>
<dbReference type="Pfam" id="PF00359">
    <property type="entry name" value="PTS_EIIA_2"/>
    <property type="match status" value="1"/>
</dbReference>
<dbReference type="Proteomes" id="UP000027142">
    <property type="component" value="Chromosome"/>
</dbReference>
<evidence type="ECO:0000313" key="10">
    <source>
        <dbReference type="Proteomes" id="UP000027142"/>
    </source>
</evidence>
<dbReference type="SUPFAM" id="SSF55804">
    <property type="entry name" value="Phoshotransferase/anion transport protein"/>
    <property type="match status" value="1"/>
</dbReference>
<evidence type="ECO:0000256" key="5">
    <source>
        <dbReference type="ARBA" id="ARBA00023163"/>
    </source>
</evidence>
<dbReference type="RefSeq" id="WP_038476931.1">
    <property type="nucleotide sequence ID" value="NZ_CP003923.1"/>
</dbReference>